<accession>A0ABT2VQL1</accession>
<evidence type="ECO:0008006" key="4">
    <source>
        <dbReference type="Google" id="ProtNLM"/>
    </source>
</evidence>
<gene>
    <name evidence="2" type="ORF">OCL06_13480</name>
</gene>
<name>A0ABT2VQL1_9ALTE</name>
<keyword evidence="3" id="KW-1185">Reference proteome</keyword>
<dbReference type="EMBL" id="JAOTJC010000012">
    <property type="protein sequence ID" value="MCU7555601.1"/>
    <property type="molecule type" value="Genomic_DNA"/>
</dbReference>
<dbReference type="Proteomes" id="UP001209257">
    <property type="component" value="Unassembled WGS sequence"/>
</dbReference>
<feature type="chain" id="PRO_5045603011" description="Porin" evidence="1">
    <location>
        <begin position="20"/>
        <end position="409"/>
    </location>
</feature>
<evidence type="ECO:0000256" key="1">
    <source>
        <dbReference type="SAM" id="SignalP"/>
    </source>
</evidence>
<proteinExistence type="predicted"/>
<reference evidence="3" key="1">
    <citation type="submission" date="2023-07" db="EMBL/GenBank/DDBJ databases">
        <title>Study on multiphase classification of strain Alteromonas salexigens isolated from the Yellow Sea.</title>
        <authorList>
            <person name="Sun L."/>
        </authorList>
    </citation>
    <scope>NUCLEOTIDE SEQUENCE [LARGE SCALE GENOMIC DNA]</scope>
    <source>
        <strain evidence="3">ASW11-19</strain>
    </source>
</reference>
<feature type="signal peptide" evidence="1">
    <location>
        <begin position="1"/>
        <end position="19"/>
    </location>
</feature>
<protein>
    <recommendedName>
        <fullName evidence="4">Porin</fullName>
    </recommendedName>
</protein>
<keyword evidence="1" id="KW-0732">Signal</keyword>
<evidence type="ECO:0000313" key="3">
    <source>
        <dbReference type="Proteomes" id="UP001209257"/>
    </source>
</evidence>
<organism evidence="2 3">
    <name type="scientific">Alteromonas salexigens</name>
    <dbReference type="NCBI Taxonomy" id="2982530"/>
    <lineage>
        <taxon>Bacteria</taxon>
        <taxon>Pseudomonadati</taxon>
        <taxon>Pseudomonadota</taxon>
        <taxon>Gammaproteobacteria</taxon>
        <taxon>Alteromonadales</taxon>
        <taxon>Alteromonadaceae</taxon>
        <taxon>Alteromonas/Salinimonas group</taxon>
        <taxon>Alteromonas</taxon>
    </lineage>
</organism>
<comment type="caution">
    <text evidence="2">The sequence shown here is derived from an EMBL/GenBank/DDBJ whole genome shotgun (WGS) entry which is preliminary data.</text>
</comment>
<sequence length="409" mass="46294">MSIRLLSASLVLASAGASASVDISGSAGVEARYFFQEAAYQHQDRAQQSLFVEPEFYTEWNDGTDSVLFRPFARVDSADSERSHIDIRELQWLHLADTWETRVGVGKVFWGQTESLHLVDIINQTDGVEGVDGEDKLGQPMINYRTFGDWGTLSAYVLPYFRERTFPGEDGRLRPPLPIDGDAAIYESGAEEHHVDYALRWQKSMGDWEVGLSWFDGTSREPELIAPGVTPDELKDVAPVIGPNGEPVIVPYYAQINQFGVDLLKVQGAWLLKFEGIYRTGQSEDFTAMVAGFERTSVGVFGTQYDLGLLVEYQYDERDDNFFATGQNDIMAGVRWNLNDIDGTEVLAGVIQDLDESDTYSAFIEASSRMTDAWRWRLDGYFFSSNNPTETYYFVRRDDHVQFTLEYFF</sequence>
<evidence type="ECO:0000313" key="2">
    <source>
        <dbReference type="EMBL" id="MCU7555601.1"/>
    </source>
</evidence>